<feature type="region of interest" description="Disordered" evidence="1">
    <location>
        <begin position="78"/>
        <end position="99"/>
    </location>
</feature>
<dbReference type="EMBL" id="JASCZI010030920">
    <property type="protein sequence ID" value="MED6125352.1"/>
    <property type="molecule type" value="Genomic_DNA"/>
</dbReference>
<organism evidence="2 3">
    <name type="scientific">Stylosanthes scabra</name>
    <dbReference type="NCBI Taxonomy" id="79078"/>
    <lineage>
        <taxon>Eukaryota</taxon>
        <taxon>Viridiplantae</taxon>
        <taxon>Streptophyta</taxon>
        <taxon>Embryophyta</taxon>
        <taxon>Tracheophyta</taxon>
        <taxon>Spermatophyta</taxon>
        <taxon>Magnoliopsida</taxon>
        <taxon>eudicotyledons</taxon>
        <taxon>Gunneridae</taxon>
        <taxon>Pentapetalae</taxon>
        <taxon>rosids</taxon>
        <taxon>fabids</taxon>
        <taxon>Fabales</taxon>
        <taxon>Fabaceae</taxon>
        <taxon>Papilionoideae</taxon>
        <taxon>50 kb inversion clade</taxon>
        <taxon>dalbergioids sensu lato</taxon>
        <taxon>Dalbergieae</taxon>
        <taxon>Pterocarpus clade</taxon>
        <taxon>Stylosanthes</taxon>
    </lineage>
</organism>
<accession>A0ABU6RMW4</accession>
<keyword evidence="3" id="KW-1185">Reference proteome</keyword>
<comment type="caution">
    <text evidence="2">The sequence shown here is derived from an EMBL/GenBank/DDBJ whole genome shotgun (WGS) entry which is preliminary data.</text>
</comment>
<dbReference type="Proteomes" id="UP001341840">
    <property type="component" value="Unassembled WGS sequence"/>
</dbReference>
<sequence length="182" mass="20172">MILDKNDGGRRREIPKVDGYDIDNMRSKGCSIHPPDPPDRGVAIAVAATQSPPLKLPDLLPETLKPCTEEAAATMVRHAGEEERDDAGQQTSKQLKDTHLKKSQLVSMKGFGLTLEKLRVEDAHNATKAAAILCFFPVAKALEIIRTEAMSYLLVEPFCTKNVSTQWIMQQDILQDTNYALQ</sequence>
<protein>
    <submittedName>
        <fullName evidence="2">Uncharacterized protein</fullName>
    </submittedName>
</protein>
<evidence type="ECO:0000313" key="2">
    <source>
        <dbReference type="EMBL" id="MED6125352.1"/>
    </source>
</evidence>
<reference evidence="2 3" key="1">
    <citation type="journal article" date="2023" name="Plants (Basel)">
        <title>Bridging the Gap: Combining Genomics and Transcriptomics Approaches to Understand Stylosanthes scabra, an Orphan Legume from the Brazilian Caatinga.</title>
        <authorList>
            <person name="Ferreira-Neto J.R.C."/>
            <person name="da Silva M.D."/>
            <person name="Binneck E."/>
            <person name="de Melo N.F."/>
            <person name="da Silva R.H."/>
            <person name="de Melo A.L.T.M."/>
            <person name="Pandolfi V."/>
            <person name="Bustamante F.O."/>
            <person name="Brasileiro-Vidal A.C."/>
            <person name="Benko-Iseppon A.M."/>
        </authorList>
    </citation>
    <scope>NUCLEOTIDE SEQUENCE [LARGE SCALE GENOMIC DNA]</scope>
    <source>
        <tissue evidence="2">Leaves</tissue>
    </source>
</reference>
<evidence type="ECO:0000256" key="1">
    <source>
        <dbReference type="SAM" id="MobiDB-lite"/>
    </source>
</evidence>
<evidence type="ECO:0000313" key="3">
    <source>
        <dbReference type="Proteomes" id="UP001341840"/>
    </source>
</evidence>
<gene>
    <name evidence="2" type="ORF">PIB30_067715</name>
</gene>
<name>A0ABU6RMW4_9FABA</name>
<feature type="compositionally biased region" description="Basic and acidic residues" evidence="1">
    <location>
        <begin position="1"/>
        <end position="26"/>
    </location>
</feature>
<feature type="region of interest" description="Disordered" evidence="1">
    <location>
        <begin position="1"/>
        <end position="41"/>
    </location>
</feature>
<proteinExistence type="predicted"/>